<dbReference type="Proteomes" id="UP000009169">
    <property type="component" value="Unassembled WGS sequence"/>
</dbReference>
<protein>
    <submittedName>
        <fullName evidence="1">Uncharacterized protein</fullName>
    </submittedName>
</protein>
<keyword evidence="2" id="KW-1185">Reference proteome</keyword>
<sequence length="134" mass="15181">MAEHCGDVFSDKSSSLLIDKKVSQGKRHGFTQVLVPQERLLVLGKSRTFPHVNPEGAMWRRSVIFQLPVRDMDKGETIEMQIATTEAQLHKSKLEPTRGPMRLFTANETNIRRYPISDIPQVAKFANAPSSRLH</sequence>
<proteinExistence type="predicted"/>
<name>F2PNA8_TRIEC</name>
<dbReference type="HOGENOM" id="CLU_156751_0_0_1"/>
<gene>
    <name evidence="1" type="ORF">TEQG_02411</name>
</gene>
<reference evidence="2" key="1">
    <citation type="journal article" date="2012" name="MBio">
        <title>Comparative genome analysis of Trichophyton rubrum and related dermatophytes reveals candidate genes involved in infection.</title>
        <authorList>
            <person name="Martinez D.A."/>
            <person name="Oliver B.G."/>
            <person name="Graeser Y."/>
            <person name="Goldberg J.M."/>
            <person name="Li W."/>
            <person name="Martinez-Rossi N.M."/>
            <person name="Monod M."/>
            <person name="Shelest E."/>
            <person name="Barton R.C."/>
            <person name="Birch E."/>
            <person name="Brakhage A.A."/>
            <person name="Chen Z."/>
            <person name="Gurr S.J."/>
            <person name="Heiman D."/>
            <person name="Heitman J."/>
            <person name="Kosti I."/>
            <person name="Rossi A."/>
            <person name="Saif S."/>
            <person name="Samalova M."/>
            <person name="Saunders C.W."/>
            <person name="Shea T."/>
            <person name="Summerbell R.C."/>
            <person name="Xu J."/>
            <person name="Young S."/>
            <person name="Zeng Q."/>
            <person name="Birren B.W."/>
            <person name="Cuomo C.A."/>
            <person name="White T.C."/>
        </authorList>
    </citation>
    <scope>NUCLEOTIDE SEQUENCE [LARGE SCALE GENOMIC DNA]</scope>
    <source>
        <strain evidence="2">ATCC MYA-4606 / CBS 127.97</strain>
    </source>
</reference>
<dbReference type="EMBL" id="DS995727">
    <property type="protein sequence ID" value="EGE03376.1"/>
    <property type="molecule type" value="Genomic_DNA"/>
</dbReference>
<accession>F2PNA8</accession>
<dbReference type="VEuPathDB" id="FungiDB:TEQG_02411"/>
<evidence type="ECO:0000313" key="2">
    <source>
        <dbReference type="Proteomes" id="UP000009169"/>
    </source>
</evidence>
<dbReference type="AlphaFoldDB" id="F2PNA8"/>
<evidence type="ECO:0000313" key="1">
    <source>
        <dbReference type="EMBL" id="EGE03376.1"/>
    </source>
</evidence>
<organism evidence="1 2">
    <name type="scientific">Trichophyton equinum (strain ATCC MYA-4606 / CBS 127.97)</name>
    <name type="common">Horse ringworm fungus</name>
    <dbReference type="NCBI Taxonomy" id="559882"/>
    <lineage>
        <taxon>Eukaryota</taxon>
        <taxon>Fungi</taxon>
        <taxon>Dikarya</taxon>
        <taxon>Ascomycota</taxon>
        <taxon>Pezizomycotina</taxon>
        <taxon>Eurotiomycetes</taxon>
        <taxon>Eurotiomycetidae</taxon>
        <taxon>Onygenales</taxon>
        <taxon>Arthrodermataceae</taxon>
        <taxon>Trichophyton</taxon>
    </lineage>
</organism>